<evidence type="ECO:0000313" key="3">
    <source>
        <dbReference type="Proteomes" id="UP001604277"/>
    </source>
</evidence>
<comment type="caution">
    <text evidence="2">The sequence shown here is derived from an EMBL/GenBank/DDBJ whole genome shotgun (WGS) entry which is preliminary data.</text>
</comment>
<dbReference type="EMBL" id="JBFOLJ010000010">
    <property type="protein sequence ID" value="KAL2502912.1"/>
    <property type="molecule type" value="Genomic_DNA"/>
</dbReference>
<feature type="region of interest" description="Disordered" evidence="1">
    <location>
        <begin position="139"/>
        <end position="178"/>
    </location>
</feature>
<feature type="compositionally biased region" description="Basic and acidic residues" evidence="1">
    <location>
        <begin position="139"/>
        <end position="159"/>
    </location>
</feature>
<sequence>MVTSDFTTLAGMFGVSGVVQNTVCVMMKTMHSQYISWMPQCSSSINGIIYDLQHAKNGETCLFHNYSEEAQYPNHHNIEKKSDEPRDEGVAAPVKFDDYATLVEATDRSLFDFVGKKEEKKKCEEEVIATQFEEKVKVSEPEYKKEEETKEGEKKHESQLQKLNLSNSSSSSINTKSRTKKVIEQEQICEQEKQAVYTVWQRICAAHLERSKFAASNVASDHCFQESEIAGSSNSFRPLKLQRVDATGEEASIKSRTAAIDSLKRL</sequence>
<feature type="compositionally biased region" description="Low complexity" evidence="1">
    <location>
        <begin position="160"/>
        <end position="176"/>
    </location>
</feature>
<name>A0ABD1STC0_9LAMI</name>
<organism evidence="2 3">
    <name type="scientific">Forsythia ovata</name>
    <dbReference type="NCBI Taxonomy" id="205694"/>
    <lineage>
        <taxon>Eukaryota</taxon>
        <taxon>Viridiplantae</taxon>
        <taxon>Streptophyta</taxon>
        <taxon>Embryophyta</taxon>
        <taxon>Tracheophyta</taxon>
        <taxon>Spermatophyta</taxon>
        <taxon>Magnoliopsida</taxon>
        <taxon>eudicotyledons</taxon>
        <taxon>Gunneridae</taxon>
        <taxon>Pentapetalae</taxon>
        <taxon>asterids</taxon>
        <taxon>lamiids</taxon>
        <taxon>Lamiales</taxon>
        <taxon>Oleaceae</taxon>
        <taxon>Forsythieae</taxon>
        <taxon>Forsythia</taxon>
    </lineage>
</organism>
<dbReference type="AlphaFoldDB" id="A0ABD1STC0"/>
<accession>A0ABD1STC0</accession>
<protein>
    <submittedName>
        <fullName evidence="2">Dehydrin</fullName>
    </submittedName>
</protein>
<evidence type="ECO:0000313" key="2">
    <source>
        <dbReference type="EMBL" id="KAL2502912.1"/>
    </source>
</evidence>
<gene>
    <name evidence="2" type="ORF">Fot_36760</name>
</gene>
<proteinExistence type="predicted"/>
<keyword evidence="3" id="KW-1185">Reference proteome</keyword>
<reference evidence="3" key="1">
    <citation type="submission" date="2024-07" db="EMBL/GenBank/DDBJ databases">
        <title>Two chromosome-level genome assemblies of Korean endemic species Abeliophyllum distichum and Forsythia ovata (Oleaceae).</title>
        <authorList>
            <person name="Jang H."/>
        </authorList>
    </citation>
    <scope>NUCLEOTIDE SEQUENCE [LARGE SCALE GENOMIC DNA]</scope>
</reference>
<dbReference type="Proteomes" id="UP001604277">
    <property type="component" value="Unassembled WGS sequence"/>
</dbReference>
<evidence type="ECO:0000256" key="1">
    <source>
        <dbReference type="SAM" id="MobiDB-lite"/>
    </source>
</evidence>